<evidence type="ECO:0000256" key="8">
    <source>
        <dbReference type="RuleBase" id="RU366017"/>
    </source>
</evidence>
<keyword evidence="4 8" id="KW-0808">Transferase</keyword>
<comment type="subcellular location">
    <subcellularLocation>
        <location evidence="1">Membrane</location>
        <topology evidence="1">Single-pass membrane protein</topology>
    </subcellularLocation>
</comment>
<dbReference type="GO" id="GO:0016757">
    <property type="term" value="F:glycosyltransferase activity"/>
    <property type="evidence" value="ECO:0007669"/>
    <property type="project" value="UniProtKB-UniRule"/>
</dbReference>
<dbReference type="AlphaFoldDB" id="A0A183UG58"/>
<evidence type="ECO:0000313" key="12">
    <source>
        <dbReference type="WBParaSite" id="TCNE_0000747801-mRNA-1"/>
    </source>
</evidence>
<keyword evidence="3 8" id="KW-0328">Glycosyltransferase</keyword>
<dbReference type="InterPro" id="IPR008166">
    <property type="entry name" value="Glyco_transf_92"/>
</dbReference>
<dbReference type="Pfam" id="PF01697">
    <property type="entry name" value="Glyco_transf_92"/>
    <property type="match status" value="1"/>
</dbReference>
<evidence type="ECO:0000313" key="11">
    <source>
        <dbReference type="Proteomes" id="UP000050794"/>
    </source>
</evidence>
<proteinExistence type="inferred from homology"/>
<reference evidence="10 11" key="2">
    <citation type="submission" date="2018-11" db="EMBL/GenBank/DDBJ databases">
        <authorList>
            <consortium name="Pathogen Informatics"/>
        </authorList>
    </citation>
    <scope>NUCLEOTIDE SEQUENCE [LARGE SCALE GENOMIC DNA]</scope>
</reference>
<accession>A0A183UG58</accession>
<dbReference type="Proteomes" id="UP000050794">
    <property type="component" value="Unassembled WGS sequence"/>
</dbReference>
<evidence type="ECO:0000256" key="6">
    <source>
        <dbReference type="ARBA" id="ARBA00022989"/>
    </source>
</evidence>
<evidence type="ECO:0000256" key="2">
    <source>
        <dbReference type="ARBA" id="ARBA00007647"/>
    </source>
</evidence>
<feature type="compositionally biased region" description="Basic and acidic residues" evidence="9">
    <location>
        <begin position="16"/>
        <end position="33"/>
    </location>
</feature>
<evidence type="ECO:0000256" key="7">
    <source>
        <dbReference type="ARBA" id="ARBA00023136"/>
    </source>
</evidence>
<evidence type="ECO:0000256" key="9">
    <source>
        <dbReference type="SAM" id="MobiDB-lite"/>
    </source>
</evidence>
<dbReference type="GO" id="GO:0016020">
    <property type="term" value="C:membrane"/>
    <property type="evidence" value="ECO:0007669"/>
    <property type="project" value="UniProtKB-SubCell"/>
</dbReference>
<keyword evidence="7" id="KW-0472">Membrane</keyword>
<organism evidence="11 12">
    <name type="scientific">Toxocara canis</name>
    <name type="common">Canine roundworm</name>
    <dbReference type="NCBI Taxonomy" id="6265"/>
    <lineage>
        <taxon>Eukaryota</taxon>
        <taxon>Metazoa</taxon>
        <taxon>Ecdysozoa</taxon>
        <taxon>Nematoda</taxon>
        <taxon>Chromadorea</taxon>
        <taxon>Rhabditida</taxon>
        <taxon>Spirurina</taxon>
        <taxon>Ascaridomorpha</taxon>
        <taxon>Ascaridoidea</taxon>
        <taxon>Toxocaridae</taxon>
        <taxon>Toxocara</taxon>
    </lineage>
</organism>
<protein>
    <recommendedName>
        <fullName evidence="8">Glycosyltransferase family 92 protein</fullName>
        <ecNumber evidence="8">2.4.1.-</ecNumber>
    </recommendedName>
</protein>
<keyword evidence="11" id="KW-1185">Reference proteome</keyword>
<dbReference type="WBParaSite" id="TCNE_0000747801-mRNA-1">
    <property type="protein sequence ID" value="TCNE_0000747801-mRNA-1"/>
    <property type="gene ID" value="TCNE_0000747801"/>
</dbReference>
<evidence type="ECO:0000256" key="1">
    <source>
        <dbReference type="ARBA" id="ARBA00004167"/>
    </source>
</evidence>
<keyword evidence="5" id="KW-0812">Transmembrane</keyword>
<reference evidence="12" key="1">
    <citation type="submission" date="2016-06" db="UniProtKB">
        <authorList>
            <consortium name="WormBaseParasite"/>
        </authorList>
    </citation>
    <scope>IDENTIFICATION</scope>
</reference>
<keyword evidence="6" id="KW-1133">Transmembrane helix</keyword>
<evidence type="ECO:0000313" key="10">
    <source>
        <dbReference type="EMBL" id="VDM38799.1"/>
    </source>
</evidence>
<comment type="similarity">
    <text evidence="2 8">Belongs to the glycosyltransferase 92 family.</text>
</comment>
<evidence type="ECO:0000256" key="3">
    <source>
        <dbReference type="ARBA" id="ARBA00022676"/>
    </source>
</evidence>
<dbReference type="EMBL" id="UYWY01019689">
    <property type="protein sequence ID" value="VDM38799.1"/>
    <property type="molecule type" value="Genomic_DNA"/>
</dbReference>
<dbReference type="EC" id="2.4.1.-" evidence="8"/>
<dbReference type="InterPro" id="IPR052012">
    <property type="entry name" value="GTase_92"/>
</dbReference>
<sequence length="168" mass="18982">MEPSKRAQFSTHSRRHFDGRPKRFAHETPHRSISDNGTHVMTSTVRLQYAFPPVAQCTWTVYLLLCPLANNMGRLSSAAARRYDQPAMLTEMADLLRIYEARSYVKIGPWAKVDRGGDLSISYDPNTELNWTNQESALCDCLLSYKKAASFIIFADLDGVLVPRLATI</sequence>
<gene>
    <name evidence="10" type="ORF">TCNE_LOCUS7478</name>
</gene>
<feature type="region of interest" description="Disordered" evidence="9">
    <location>
        <begin position="1"/>
        <end position="37"/>
    </location>
</feature>
<name>A0A183UG58_TOXCA</name>
<evidence type="ECO:0000256" key="4">
    <source>
        <dbReference type="ARBA" id="ARBA00022679"/>
    </source>
</evidence>
<dbReference type="PANTHER" id="PTHR21645">
    <property type="entry name" value="GLYCOSYLTRANSFERASE FAMILY 92 PROTEIN"/>
    <property type="match status" value="1"/>
</dbReference>
<dbReference type="PANTHER" id="PTHR21645:SF2">
    <property type="entry name" value="GLYCOSYLTRANSFERASE FAMILY 92 PROTEIN F59C6.8"/>
    <property type="match status" value="1"/>
</dbReference>
<evidence type="ECO:0000256" key="5">
    <source>
        <dbReference type="ARBA" id="ARBA00022692"/>
    </source>
</evidence>